<dbReference type="Proteomes" id="UP000199469">
    <property type="component" value="Unassembled WGS sequence"/>
</dbReference>
<gene>
    <name evidence="1" type="ORF">SAMN05421841_3594</name>
</gene>
<proteinExistence type="predicted"/>
<reference evidence="2" key="1">
    <citation type="submission" date="2016-10" db="EMBL/GenBank/DDBJ databases">
        <authorList>
            <person name="Varghese N."/>
            <person name="Submissions S."/>
        </authorList>
    </citation>
    <scope>NUCLEOTIDE SEQUENCE [LARGE SCALE GENOMIC DNA]</scope>
    <source>
        <strain evidence="2">DSM 17724</strain>
    </source>
</reference>
<dbReference type="OrthoDB" id="1440774at2"/>
<evidence type="ECO:0000313" key="2">
    <source>
        <dbReference type="Proteomes" id="UP000199469"/>
    </source>
</evidence>
<accession>A0A1I0S0R6</accession>
<organism evidence="1 2">
    <name type="scientific">Chryseobacterium wanjuense</name>
    <dbReference type="NCBI Taxonomy" id="356305"/>
    <lineage>
        <taxon>Bacteria</taxon>
        <taxon>Pseudomonadati</taxon>
        <taxon>Bacteroidota</taxon>
        <taxon>Flavobacteriia</taxon>
        <taxon>Flavobacteriales</taxon>
        <taxon>Weeksellaceae</taxon>
        <taxon>Chryseobacterium group</taxon>
        <taxon>Chryseobacterium</taxon>
    </lineage>
</organism>
<sequence length="265" mass="30177">MKIKLGTLLFLVVNNILYSQSNTLKSQYEAIYRIKSFDDTLSKNNAVEENLSLLIKDQKSLFRSTQKAISDSIAMSIGKKSVENAINGKVVVDMRNVPRTYFKSEVFSDNGKQTIYKELMRNKFSFPLEDPIQWKVGSETKMIESYLCKKATGKYKGRHYIAWFTESIPIPDGPYVFKGLPGLVLEVYDPNDNIHFTMISFKKVVKPMTLMKDVFATKYSTFYKARQNSIDNAAGVLSNQTGITLKPVDIARINSNAKRVNNYLD</sequence>
<keyword evidence="2" id="KW-1185">Reference proteome</keyword>
<dbReference type="RefSeq" id="WP_089795052.1">
    <property type="nucleotide sequence ID" value="NZ_FOIU01000003.1"/>
</dbReference>
<dbReference type="AlphaFoldDB" id="A0A1I0S0R6"/>
<protein>
    <submittedName>
        <fullName evidence="1">GLPGLI family protein</fullName>
    </submittedName>
</protein>
<dbReference type="EMBL" id="FOIU01000003">
    <property type="protein sequence ID" value="SEW47712.1"/>
    <property type="molecule type" value="Genomic_DNA"/>
</dbReference>
<dbReference type="InterPro" id="IPR005901">
    <property type="entry name" value="GLPGLI"/>
</dbReference>
<name>A0A1I0S0R6_9FLAO</name>
<evidence type="ECO:0000313" key="1">
    <source>
        <dbReference type="EMBL" id="SEW47712.1"/>
    </source>
</evidence>
<dbReference type="NCBIfam" id="TIGR01200">
    <property type="entry name" value="GLPGLI"/>
    <property type="match status" value="1"/>
</dbReference>
<dbReference type="STRING" id="356305.SAMN05421841_3594"/>
<dbReference type="Pfam" id="PF09697">
    <property type="entry name" value="Porph_ging"/>
    <property type="match status" value="1"/>
</dbReference>